<reference evidence="1" key="2">
    <citation type="submission" date="2015-06" db="UniProtKB">
        <authorList>
            <consortium name="EnsemblPlants"/>
        </authorList>
    </citation>
    <scope>IDENTIFICATION</scope>
    <source>
        <strain evidence="1">DM1-3 516 R44</strain>
    </source>
</reference>
<dbReference type="InParanoid" id="M1DQ13"/>
<dbReference type="Gramene" id="PGSC0003DMT400092546">
    <property type="protein sequence ID" value="PGSC0003DMT400092546"/>
    <property type="gene ID" value="PGSC0003DMG400042117"/>
</dbReference>
<dbReference type="EnsemblPlants" id="PGSC0003DMT400092546">
    <property type="protein sequence ID" value="PGSC0003DMT400092546"/>
    <property type="gene ID" value="PGSC0003DMG400042117"/>
</dbReference>
<evidence type="ECO:0000313" key="2">
    <source>
        <dbReference type="Proteomes" id="UP000011115"/>
    </source>
</evidence>
<organism evidence="1 2">
    <name type="scientific">Solanum tuberosum</name>
    <name type="common">Potato</name>
    <dbReference type="NCBI Taxonomy" id="4113"/>
    <lineage>
        <taxon>Eukaryota</taxon>
        <taxon>Viridiplantae</taxon>
        <taxon>Streptophyta</taxon>
        <taxon>Embryophyta</taxon>
        <taxon>Tracheophyta</taxon>
        <taxon>Spermatophyta</taxon>
        <taxon>Magnoliopsida</taxon>
        <taxon>eudicotyledons</taxon>
        <taxon>Gunneridae</taxon>
        <taxon>Pentapetalae</taxon>
        <taxon>asterids</taxon>
        <taxon>lamiids</taxon>
        <taxon>Solanales</taxon>
        <taxon>Solanaceae</taxon>
        <taxon>Solanoideae</taxon>
        <taxon>Solaneae</taxon>
        <taxon>Solanum</taxon>
    </lineage>
</organism>
<name>M1DQ13_SOLTU</name>
<dbReference type="AlphaFoldDB" id="M1DQ13"/>
<keyword evidence="2" id="KW-1185">Reference proteome</keyword>
<accession>M1DQ13</accession>
<sequence>MATSESPVVMDDFSPFKKITRKLQMKKGLISKSKSIALYMEGVEKDLMKNFDIEIKDDISMALANYTSEEDDNCIVGKGQDVDSNEEIDIETLLQNYQRQIEESSSTNTAVKGKNKE</sequence>
<reference evidence="2" key="1">
    <citation type="journal article" date="2011" name="Nature">
        <title>Genome sequence and analysis of the tuber crop potato.</title>
        <authorList>
            <consortium name="The Potato Genome Sequencing Consortium"/>
        </authorList>
    </citation>
    <scope>NUCLEOTIDE SEQUENCE [LARGE SCALE GENOMIC DNA]</scope>
    <source>
        <strain evidence="2">cv. DM1-3 516 R44</strain>
    </source>
</reference>
<evidence type="ECO:0000313" key="1">
    <source>
        <dbReference type="EnsemblPlants" id="PGSC0003DMT400092546"/>
    </source>
</evidence>
<dbReference type="Proteomes" id="UP000011115">
    <property type="component" value="Unassembled WGS sequence"/>
</dbReference>
<dbReference type="HOGENOM" id="CLU_134095_0_0_1"/>
<proteinExistence type="predicted"/>
<protein>
    <submittedName>
        <fullName evidence="1">Uncharacterized protein</fullName>
    </submittedName>
</protein>
<dbReference type="PaxDb" id="4113-PGSC0003DMT400092546"/>